<proteinExistence type="inferred from homology"/>
<dbReference type="RefSeq" id="XP_001878618.1">
    <property type="nucleotide sequence ID" value="XM_001878583.1"/>
</dbReference>
<evidence type="ECO:0000256" key="1">
    <source>
        <dbReference type="ARBA" id="ARBA00005350"/>
    </source>
</evidence>
<name>B0D3S1_LACBS</name>
<keyword evidence="4" id="KW-1185">Reference proteome</keyword>
<evidence type="ECO:0000256" key="2">
    <source>
        <dbReference type="RuleBase" id="RU363116"/>
    </source>
</evidence>
<dbReference type="PANTHER" id="PTHR23248:SF9">
    <property type="entry name" value="PHOSPHOLIPID SCRAMBLASE"/>
    <property type="match status" value="1"/>
</dbReference>
<dbReference type="Pfam" id="PF03803">
    <property type="entry name" value="Scramblase"/>
    <property type="match status" value="1"/>
</dbReference>
<dbReference type="GeneID" id="6073723"/>
<dbReference type="HOGENOM" id="CLU_023808_0_0_1"/>
<dbReference type="OrthoDB" id="191150at2759"/>
<protein>
    <recommendedName>
        <fullName evidence="2">Phospholipid scramblase</fullName>
    </recommendedName>
</protein>
<comment type="similarity">
    <text evidence="1 2">Belongs to the phospholipid scramblase family.</text>
</comment>
<dbReference type="STRING" id="486041.B0D3S1"/>
<evidence type="ECO:0000313" key="3">
    <source>
        <dbReference type="EMBL" id="EDR11317.1"/>
    </source>
</evidence>
<reference evidence="3 4" key="1">
    <citation type="journal article" date="2008" name="Nature">
        <title>The genome of Laccaria bicolor provides insights into mycorrhizal symbiosis.</title>
        <authorList>
            <person name="Martin F."/>
            <person name="Aerts A."/>
            <person name="Ahren D."/>
            <person name="Brun A."/>
            <person name="Danchin E.G.J."/>
            <person name="Duchaussoy F."/>
            <person name="Gibon J."/>
            <person name="Kohler A."/>
            <person name="Lindquist E."/>
            <person name="Pereda V."/>
            <person name="Salamov A."/>
            <person name="Shapiro H.J."/>
            <person name="Wuyts J."/>
            <person name="Blaudez D."/>
            <person name="Buee M."/>
            <person name="Brokstein P."/>
            <person name="Canbaeck B."/>
            <person name="Cohen D."/>
            <person name="Courty P.E."/>
            <person name="Coutinho P.M."/>
            <person name="Delaruelle C."/>
            <person name="Detter J.C."/>
            <person name="Deveau A."/>
            <person name="DiFazio S."/>
            <person name="Duplessis S."/>
            <person name="Fraissinet-Tachet L."/>
            <person name="Lucic E."/>
            <person name="Frey-Klett P."/>
            <person name="Fourrey C."/>
            <person name="Feussner I."/>
            <person name="Gay G."/>
            <person name="Grimwood J."/>
            <person name="Hoegger P.J."/>
            <person name="Jain P."/>
            <person name="Kilaru S."/>
            <person name="Labbe J."/>
            <person name="Lin Y.C."/>
            <person name="Legue V."/>
            <person name="Le Tacon F."/>
            <person name="Marmeisse R."/>
            <person name="Melayah D."/>
            <person name="Montanini B."/>
            <person name="Muratet M."/>
            <person name="Nehls U."/>
            <person name="Niculita-Hirzel H."/>
            <person name="Oudot-Le Secq M.P."/>
            <person name="Peter M."/>
            <person name="Quesneville H."/>
            <person name="Rajashekar B."/>
            <person name="Reich M."/>
            <person name="Rouhier N."/>
            <person name="Schmutz J."/>
            <person name="Yin T."/>
            <person name="Chalot M."/>
            <person name="Henrissat B."/>
            <person name="Kuees U."/>
            <person name="Lucas S."/>
            <person name="Van de Peer Y."/>
            <person name="Podila G.K."/>
            <person name="Polle A."/>
            <person name="Pukkila P.J."/>
            <person name="Richardson P.M."/>
            <person name="Rouze P."/>
            <person name="Sanders I.R."/>
            <person name="Stajich J.E."/>
            <person name="Tunlid A."/>
            <person name="Tuskan G."/>
            <person name="Grigoriev I.V."/>
        </authorList>
    </citation>
    <scope>NUCLEOTIDE SEQUENCE [LARGE SCALE GENOMIC DNA]</scope>
    <source>
        <strain evidence="4">S238N-H82 / ATCC MYA-4686</strain>
    </source>
</reference>
<dbReference type="KEGG" id="lbc:LACBIDRAFT_316031"/>
<dbReference type="GO" id="GO:0005886">
    <property type="term" value="C:plasma membrane"/>
    <property type="evidence" value="ECO:0007669"/>
    <property type="project" value="TreeGrafter"/>
</dbReference>
<gene>
    <name evidence="3" type="ORF">LACBIDRAFT_316031</name>
</gene>
<dbReference type="FunCoup" id="B0D3S1">
    <property type="interactions" value="158"/>
</dbReference>
<dbReference type="PANTHER" id="PTHR23248">
    <property type="entry name" value="PHOSPHOLIPID SCRAMBLASE-RELATED"/>
    <property type="match status" value="1"/>
</dbReference>
<dbReference type="Proteomes" id="UP000001194">
    <property type="component" value="Unassembled WGS sequence"/>
</dbReference>
<dbReference type="InParanoid" id="B0D3S1"/>
<dbReference type="EMBL" id="DS547096">
    <property type="protein sequence ID" value="EDR11317.1"/>
    <property type="molecule type" value="Genomic_DNA"/>
</dbReference>
<dbReference type="AlphaFoldDB" id="B0D3S1"/>
<sequence length="351" mass="40487">MLSREEQNYCSIIYHSPPFVLPLLKRHYAISRFPKRLVRLGRYRNRPDFKQVEGRPSVEESKLWRTSQHSLSKDGPTDKLFNLVCQNEVLLIERQLEMLNIFVGFEQANKYYICNEAGEPLGFIVEEDAGILGVVTRQAFATHRPFRAVIMDLQGSPILWIRRPFAWINPRMFVQRPSDSESGDGEPVLDTFGEVQQVWHPWRRRYDLFLRESESRILSVASDVQPEPPTSIYAQCAKVDSGFLAWDFRLYNDQGEEVVFISRSFRGFGREIFTDTGRYSVTFGPSQSDINTRTSNRASSGSLSIDERAVCPSVPRSYDRLTLPSFSIQLYLALAVNIDFDYFSRHSNSGR</sequence>
<organism evidence="4">
    <name type="scientific">Laccaria bicolor (strain S238N-H82 / ATCC MYA-4686)</name>
    <name type="common">Bicoloured deceiver</name>
    <name type="synonym">Laccaria laccata var. bicolor</name>
    <dbReference type="NCBI Taxonomy" id="486041"/>
    <lineage>
        <taxon>Eukaryota</taxon>
        <taxon>Fungi</taxon>
        <taxon>Dikarya</taxon>
        <taxon>Basidiomycota</taxon>
        <taxon>Agaricomycotina</taxon>
        <taxon>Agaricomycetes</taxon>
        <taxon>Agaricomycetidae</taxon>
        <taxon>Agaricales</taxon>
        <taxon>Agaricineae</taxon>
        <taxon>Hydnangiaceae</taxon>
        <taxon>Laccaria</taxon>
    </lineage>
</organism>
<dbReference type="SUPFAM" id="SSF54518">
    <property type="entry name" value="Tubby C-terminal domain-like"/>
    <property type="match status" value="1"/>
</dbReference>
<evidence type="ECO:0000313" key="4">
    <source>
        <dbReference type="Proteomes" id="UP000001194"/>
    </source>
</evidence>
<dbReference type="InterPro" id="IPR025659">
    <property type="entry name" value="Tubby-like_C"/>
</dbReference>
<accession>B0D3S1</accession>
<dbReference type="GO" id="GO:0017128">
    <property type="term" value="F:phospholipid scramblase activity"/>
    <property type="evidence" value="ECO:0007669"/>
    <property type="project" value="InterPro"/>
</dbReference>
<dbReference type="InterPro" id="IPR005552">
    <property type="entry name" value="Scramblase"/>
</dbReference>